<organism evidence="1 2">
    <name type="scientific">[Myrmecia] bisecta</name>
    <dbReference type="NCBI Taxonomy" id="41462"/>
    <lineage>
        <taxon>Eukaryota</taxon>
        <taxon>Viridiplantae</taxon>
        <taxon>Chlorophyta</taxon>
        <taxon>core chlorophytes</taxon>
        <taxon>Trebouxiophyceae</taxon>
        <taxon>Trebouxiales</taxon>
        <taxon>Trebouxiaceae</taxon>
        <taxon>Myrmecia</taxon>
    </lineage>
</organism>
<keyword evidence="2" id="KW-1185">Reference proteome</keyword>
<comment type="caution">
    <text evidence="1">The sequence shown here is derived from an EMBL/GenBank/DDBJ whole genome shotgun (WGS) entry which is preliminary data.</text>
</comment>
<evidence type="ECO:0000313" key="2">
    <source>
        <dbReference type="Proteomes" id="UP001489004"/>
    </source>
</evidence>
<accession>A0AAW1PJ83</accession>
<gene>
    <name evidence="1" type="ORF">WJX72_000926</name>
</gene>
<dbReference type="Proteomes" id="UP001489004">
    <property type="component" value="Unassembled WGS sequence"/>
</dbReference>
<dbReference type="AlphaFoldDB" id="A0AAW1PJ83"/>
<dbReference type="EMBL" id="JALJOR010000011">
    <property type="protein sequence ID" value="KAK9808633.1"/>
    <property type="molecule type" value="Genomic_DNA"/>
</dbReference>
<sequence>MLYTTALVGHQTACSARCRAHFCFSGQAKCHAVVTIAEATATNCRQTLEGSVDVSLIGLGPAAEIFLVKTMTNVYARWPKVAERWAEFRKGVLEGEEDPAVLIKGRPQWDSYQDSS</sequence>
<protein>
    <submittedName>
        <fullName evidence="1">Uncharacterized protein</fullName>
    </submittedName>
</protein>
<proteinExistence type="predicted"/>
<name>A0AAW1PJ83_9CHLO</name>
<evidence type="ECO:0000313" key="1">
    <source>
        <dbReference type="EMBL" id="KAK9808633.1"/>
    </source>
</evidence>
<reference evidence="1 2" key="1">
    <citation type="journal article" date="2024" name="Nat. Commun.">
        <title>Phylogenomics reveals the evolutionary origins of lichenization in chlorophyte algae.</title>
        <authorList>
            <person name="Puginier C."/>
            <person name="Libourel C."/>
            <person name="Otte J."/>
            <person name="Skaloud P."/>
            <person name="Haon M."/>
            <person name="Grisel S."/>
            <person name="Petersen M."/>
            <person name="Berrin J.G."/>
            <person name="Delaux P.M."/>
            <person name="Dal Grande F."/>
            <person name="Keller J."/>
        </authorList>
    </citation>
    <scope>NUCLEOTIDE SEQUENCE [LARGE SCALE GENOMIC DNA]</scope>
    <source>
        <strain evidence="1 2">SAG 2043</strain>
    </source>
</reference>